<dbReference type="STRING" id="675824.A0A1E3PVV3"/>
<gene>
    <name evidence="9" type="ORF">LIPSTDRAFT_75768</name>
</gene>
<keyword evidence="3 7" id="KW-0808">Transferase</keyword>
<keyword evidence="6 7" id="KW-0067">ATP-binding</keyword>
<dbReference type="InterPro" id="IPR036371">
    <property type="entry name" value="TPK_B1-bd_sf"/>
</dbReference>
<dbReference type="InterPro" id="IPR036759">
    <property type="entry name" value="TPK_catalytic_sf"/>
</dbReference>
<dbReference type="OrthoDB" id="25149at2759"/>
<dbReference type="EC" id="2.7.6.2" evidence="7"/>
<keyword evidence="4 7" id="KW-0547">Nucleotide-binding</keyword>
<protein>
    <recommendedName>
        <fullName evidence="7">Thiamine pyrophosphokinase</fullName>
        <ecNumber evidence="7">2.7.6.2</ecNumber>
    </recommendedName>
</protein>
<evidence type="ECO:0000256" key="1">
    <source>
        <dbReference type="ARBA" id="ARBA00005078"/>
    </source>
</evidence>
<dbReference type="GO" id="GO:0005524">
    <property type="term" value="F:ATP binding"/>
    <property type="evidence" value="ECO:0007669"/>
    <property type="project" value="UniProtKB-UniRule"/>
</dbReference>
<dbReference type="Proteomes" id="UP000094385">
    <property type="component" value="Unassembled WGS sequence"/>
</dbReference>
<dbReference type="UniPathway" id="UPA00060">
    <property type="reaction ID" value="UER00597"/>
</dbReference>
<dbReference type="InterPro" id="IPR016966">
    <property type="entry name" value="Thiamin_pyrophosphokinase_euk"/>
</dbReference>
<evidence type="ECO:0000259" key="8">
    <source>
        <dbReference type="SMART" id="SM00983"/>
    </source>
</evidence>
<dbReference type="GO" id="GO:0030975">
    <property type="term" value="F:thiamine binding"/>
    <property type="evidence" value="ECO:0007669"/>
    <property type="project" value="UniProtKB-UniRule"/>
</dbReference>
<evidence type="ECO:0000313" key="10">
    <source>
        <dbReference type="Proteomes" id="UP000094385"/>
    </source>
</evidence>
<comment type="pathway">
    <text evidence="1 7">Cofactor biosynthesis; thiamine diphosphate biosynthesis; thiamine diphosphate from thiamine: step 1/1.</text>
</comment>
<dbReference type="GO" id="GO:0006772">
    <property type="term" value="P:thiamine metabolic process"/>
    <property type="evidence" value="ECO:0007669"/>
    <property type="project" value="InterPro"/>
</dbReference>
<dbReference type="InterPro" id="IPR007371">
    <property type="entry name" value="TPK_catalytic"/>
</dbReference>
<dbReference type="SUPFAM" id="SSF63862">
    <property type="entry name" value="Thiamin pyrophosphokinase, substrate-binding domain"/>
    <property type="match status" value="1"/>
</dbReference>
<dbReference type="GO" id="GO:0016301">
    <property type="term" value="F:kinase activity"/>
    <property type="evidence" value="ECO:0007669"/>
    <property type="project" value="UniProtKB-UniRule"/>
</dbReference>
<sequence>MPLRDEEIESATYIDRASILLPPGDNATVKAFALIVLNQPITDLNMLDRVWSNAAVKICADGGTNRLHAALDESTRSKYKPDFIAGDLDSLNADIRAYYEKELGVPVYYSPDQDSTDFGKCLLKLGELYPGERFPVVALGGTGGRVDQEFHSIHTLFVHEREAKEEDTADKKKREITLLSDDSLTFLVGPGTQKIYTPRSVLGPTCGIIPVSGPTVISTLGFTWDIEDWATSFGTQVSTSNAMEADEVVIKSDQTVLFTLEIRR</sequence>
<dbReference type="PIRSF" id="PIRSF031057">
    <property type="entry name" value="Thiamin_pyrophosphokinase"/>
    <property type="match status" value="1"/>
</dbReference>
<evidence type="ECO:0000256" key="6">
    <source>
        <dbReference type="ARBA" id="ARBA00022840"/>
    </source>
</evidence>
<dbReference type="PANTHER" id="PTHR13622:SF8">
    <property type="entry name" value="THIAMIN PYROPHOSPHOKINASE 1"/>
    <property type="match status" value="1"/>
</dbReference>
<dbReference type="EMBL" id="KV454303">
    <property type="protein sequence ID" value="ODQ69531.1"/>
    <property type="molecule type" value="Genomic_DNA"/>
</dbReference>
<evidence type="ECO:0000313" key="9">
    <source>
        <dbReference type="EMBL" id="ODQ69531.1"/>
    </source>
</evidence>
<comment type="similarity">
    <text evidence="2 7">Belongs to the thiamine pyrophosphokinase family.</text>
</comment>
<reference evidence="9 10" key="1">
    <citation type="journal article" date="2016" name="Proc. Natl. Acad. Sci. U.S.A.">
        <title>Comparative genomics of biotechnologically important yeasts.</title>
        <authorList>
            <person name="Riley R."/>
            <person name="Haridas S."/>
            <person name="Wolfe K.H."/>
            <person name="Lopes M.R."/>
            <person name="Hittinger C.T."/>
            <person name="Goeker M."/>
            <person name="Salamov A.A."/>
            <person name="Wisecaver J.H."/>
            <person name="Long T.M."/>
            <person name="Calvey C.H."/>
            <person name="Aerts A.L."/>
            <person name="Barry K.W."/>
            <person name="Choi C."/>
            <person name="Clum A."/>
            <person name="Coughlan A.Y."/>
            <person name="Deshpande S."/>
            <person name="Douglass A.P."/>
            <person name="Hanson S.J."/>
            <person name="Klenk H.-P."/>
            <person name="LaButti K.M."/>
            <person name="Lapidus A."/>
            <person name="Lindquist E.A."/>
            <person name="Lipzen A.M."/>
            <person name="Meier-Kolthoff J.P."/>
            <person name="Ohm R.A."/>
            <person name="Otillar R.P."/>
            <person name="Pangilinan J.L."/>
            <person name="Peng Y."/>
            <person name="Rokas A."/>
            <person name="Rosa C.A."/>
            <person name="Scheuner C."/>
            <person name="Sibirny A.A."/>
            <person name="Slot J.C."/>
            <person name="Stielow J.B."/>
            <person name="Sun H."/>
            <person name="Kurtzman C.P."/>
            <person name="Blackwell M."/>
            <person name="Grigoriev I.V."/>
            <person name="Jeffries T.W."/>
        </authorList>
    </citation>
    <scope>NUCLEOTIDE SEQUENCE [LARGE SCALE GENOMIC DNA]</scope>
    <source>
        <strain evidence="9 10">NRRL Y-11557</strain>
    </source>
</reference>
<keyword evidence="10" id="KW-1185">Reference proteome</keyword>
<evidence type="ECO:0000256" key="5">
    <source>
        <dbReference type="ARBA" id="ARBA00022777"/>
    </source>
</evidence>
<dbReference type="GO" id="GO:0009229">
    <property type="term" value="P:thiamine diphosphate biosynthetic process"/>
    <property type="evidence" value="ECO:0007669"/>
    <property type="project" value="UniProtKB-UniRule"/>
</dbReference>
<dbReference type="CDD" id="cd07995">
    <property type="entry name" value="TPK"/>
    <property type="match status" value="1"/>
</dbReference>
<evidence type="ECO:0000256" key="3">
    <source>
        <dbReference type="ARBA" id="ARBA00022679"/>
    </source>
</evidence>
<feature type="domain" description="Thiamin pyrophosphokinase thiamin-binding" evidence="8">
    <location>
        <begin position="191"/>
        <end position="256"/>
    </location>
</feature>
<accession>A0A1E3PVV3</accession>
<dbReference type="InterPro" id="IPR006282">
    <property type="entry name" value="Thi_PPkinase"/>
</dbReference>
<dbReference type="Pfam" id="PF04263">
    <property type="entry name" value="TPK_catalytic"/>
    <property type="match status" value="1"/>
</dbReference>
<keyword evidence="5 7" id="KW-0418">Kinase</keyword>
<dbReference type="Gene3D" id="3.40.50.10240">
    <property type="entry name" value="Thiamin pyrophosphokinase, catalytic domain"/>
    <property type="match status" value="1"/>
</dbReference>
<dbReference type="SUPFAM" id="SSF63999">
    <property type="entry name" value="Thiamin pyrophosphokinase, catalytic domain"/>
    <property type="match status" value="1"/>
</dbReference>
<dbReference type="GO" id="GO:0004788">
    <property type="term" value="F:thiamine diphosphokinase activity"/>
    <property type="evidence" value="ECO:0007669"/>
    <property type="project" value="UniProtKB-UniRule"/>
</dbReference>
<comment type="catalytic activity">
    <reaction evidence="7">
        <text>thiamine + ATP = thiamine diphosphate + AMP + H(+)</text>
        <dbReference type="Rhea" id="RHEA:11576"/>
        <dbReference type="ChEBI" id="CHEBI:15378"/>
        <dbReference type="ChEBI" id="CHEBI:18385"/>
        <dbReference type="ChEBI" id="CHEBI:30616"/>
        <dbReference type="ChEBI" id="CHEBI:58937"/>
        <dbReference type="ChEBI" id="CHEBI:456215"/>
    </reaction>
</comment>
<dbReference type="InterPro" id="IPR007373">
    <property type="entry name" value="Thiamin_PyroPKinase_B1-bd"/>
</dbReference>
<organism evidence="9 10">
    <name type="scientific">Lipomyces starkeyi NRRL Y-11557</name>
    <dbReference type="NCBI Taxonomy" id="675824"/>
    <lineage>
        <taxon>Eukaryota</taxon>
        <taxon>Fungi</taxon>
        <taxon>Dikarya</taxon>
        <taxon>Ascomycota</taxon>
        <taxon>Saccharomycotina</taxon>
        <taxon>Lipomycetes</taxon>
        <taxon>Lipomycetales</taxon>
        <taxon>Lipomycetaceae</taxon>
        <taxon>Lipomyces</taxon>
    </lineage>
</organism>
<evidence type="ECO:0000256" key="4">
    <source>
        <dbReference type="ARBA" id="ARBA00022741"/>
    </source>
</evidence>
<dbReference type="Pfam" id="PF04265">
    <property type="entry name" value="TPK_B1_binding"/>
    <property type="match status" value="1"/>
</dbReference>
<dbReference type="NCBIfam" id="TIGR01378">
    <property type="entry name" value="thi_PPkinase"/>
    <property type="match status" value="1"/>
</dbReference>
<evidence type="ECO:0000256" key="7">
    <source>
        <dbReference type="PIRNR" id="PIRNR031057"/>
    </source>
</evidence>
<dbReference type="SMART" id="SM00983">
    <property type="entry name" value="TPK_B1_binding"/>
    <property type="match status" value="1"/>
</dbReference>
<name>A0A1E3PVV3_LIPST</name>
<dbReference type="PANTHER" id="PTHR13622">
    <property type="entry name" value="THIAMIN PYROPHOSPHOKINASE"/>
    <property type="match status" value="1"/>
</dbReference>
<proteinExistence type="inferred from homology"/>
<dbReference type="AlphaFoldDB" id="A0A1E3PVV3"/>
<evidence type="ECO:0000256" key="2">
    <source>
        <dbReference type="ARBA" id="ARBA00006785"/>
    </source>
</evidence>